<evidence type="ECO:0000313" key="5">
    <source>
        <dbReference type="EMBL" id="PWJ76080.1"/>
    </source>
</evidence>
<dbReference type="Pfam" id="PF03816">
    <property type="entry name" value="LytR_cpsA_psr"/>
    <property type="match status" value="1"/>
</dbReference>
<sequence length="439" mass="49198">MREERESKRSRKDQDYRNDDPFMNSQPQQNQRKSRSQGQGAQGSQQYGNGQAYGNYGGPQPRRTAQGNQNYGQPYGGNMQGQRADYSQGRNKKKSKRKKKRIWLFVLEILVLLIAAAFLFLWVKYNKIQKAEFNPTDVVVNQDIDQGVVQQMKGYTTYAFFGVDSRTGDLKSGTNSDTIMLCSINNDTKEIKLASVYRDSYLDNTNGRFQKVTEVYGAGGAQQSLNVLNKNLDLNITQFITVDFNAIVEAVDIFGGIDLELTEGEVKWLNGYLVEGRDVLGKECDDVPGPGMQHLNGMQALAYCRIRYIGLDYERTERQRKVLEQLMSKAKSADLLTLNSALDKLLPMVYTNLDVSDMMDMLKDITSFNMGETTGFPLQKTTQNNEAGDVVVPINLAENVKELHAFLYGQEAYTPSATVQSISSQIVSNTGVDTGVESQ</sequence>
<accession>A0AB73T4P0</accession>
<dbReference type="InterPro" id="IPR004474">
    <property type="entry name" value="LytR_CpsA_psr"/>
</dbReference>
<keyword evidence="3" id="KW-0472">Membrane</keyword>
<keyword evidence="3" id="KW-1133">Transmembrane helix</keyword>
<name>A0AB73T4P0_9FIRM</name>
<dbReference type="AlphaFoldDB" id="A0AB73T4P0"/>
<dbReference type="Proteomes" id="UP000245412">
    <property type="component" value="Unassembled WGS sequence"/>
</dbReference>
<comment type="similarity">
    <text evidence="1">Belongs to the LytR/CpsA/Psr (LCP) family.</text>
</comment>
<evidence type="ECO:0000259" key="4">
    <source>
        <dbReference type="Pfam" id="PF03816"/>
    </source>
</evidence>
<dbReference type="PANTHER" id="PTHR33392:SF6">
    <property type="entry name" value="POLYISOPRENYL-TEICHOIC ACID--PEPTIDOGLYCAN TEICHOIC ACID TRANSFERASE TAGU"/>
    <property type="match status" value="1"/>
</dbReference>
<feature type="region of interest" description="Disordered" evidence="2">
    <location>
        <begin position="1"/>
        <end position="93"/>
    </location>
</feature>
<evidence type="ECO:0000313" key="6">
    <source>
        <dbReference type="Proteomes" id="UP000245412"/>
    </source>
</evidence>
<evidence type="ECO:0000256" key="1">
    <source>
        <dbReference type="ARBA" id="ARBA00006068"/>
    </source>
</evidence>
<protein>
    <submittedName>
        <fullName evidence="5">LytR family transcriptional attenuator</fullName>
    </submittedName>
</protein>
<feature type="compositionally biased region" description="Low complexity" evidence="2">
    <location>
        <begin position="36"/>
        <end position="73"/>
    </location>
</feature>
<dbReference type="RefSeq" id="WP_109626150.1">
    <property type="nucleotide sequence ID" value="NZ_JANKBI010000003.1"/>
</dbReference>
<reference evidence="5 6" key="1">
    <citation type="submission" date="2018-05" db="EMBL/GenBank/DDBJ databases">
        <authorList>
            <person name="Goeker M."/>
            <person name="Huntemann M."/>
            <person name="Clum A."/>
            <person name="Pillay M."/>
            <person name="Palaniappan K."/>
            <person name="Varghese N."/>
            <person name="Mikhailova N."/>
            <person name="Stamatis D."/>
            <person name="Reddy T."/>
            <person name="Daum C."/>
            <person name="Shapiro N."/>
            <person name="Ivanova N."/>
            <person name="Kyrpides N."/>
            <person name="Woyke T."/>
        </authorList>
    </citation>
    <scope>NUCLEOTIDE SEQUENCE [LARGE SCALE GENOMIC DNA]</scope>
    <source>
        <strain evidence="5 6">DSM 26524</strain>
    </source>
</reference>
<proteinExistence type="inferred from homology"/>
<dbReference type="InterPro" id="IPR050922">
    <property type="entry name" value="LytR/CpsA/Psr_CW_biosynth"/>
</dbReference>
<feature type="transmembrane region" description="Helical" evidence="3">
    <location>
        <begin position="102"/>
        <end position="123"/>
    </location>
</feature>
<dbReference type="EMBL" id="QGGY01000005">
    <property type="protein sequence ID" value="PWJ76080.1"/>
    <property type="molecule type" value="Genomic_DNA"/>
</dbReference>
<dbReference type="PANTHER" id="PTHR33392">
    <property type="entry name" value="POLYISOPRENYL-TEICHOIC ACID--PEPTIDOGLYCAN TEICHOIC ACID TRANSFERASE TAGU"/>
    <property type="match status" value="1"/>
</dbReference>
<gene>
    <name evidence="5" type="ORF">C7383_105114</name>
</gene>
<dbReference type="Gene3D" id="3.40.630.190">
    <property type="entry name" value="LCP protein"/>
    <property type="match status" value="1"/>
</dbReference>
<dbReference type="NCBIfam" id="TIGR00350">
    <property type="entry name" value="lytR_cpsA_psr"/>
    <property type="match status" value="1"/>
</dbReference>
<evidence type="ECO:0000256" key="3">
    <source>
        <dbReference type="SAM" id="Phobius"/>
    </source>
</evidence>
<keyword evidence="6" id="KW-1185">Reference proteome</keyword>
<evidence type="ECO:0000256" key="2">
    <source>
        <dbReference type="SAM" id="MobiDB-lite"/>
    </source>
</evidence>
<organism evidence="5 6">
    <name type="scientific">Murimonas intestini</name>
    <dbReference type="NCBI Taxonomy" id="1337051"/>
    <lineage>
        <taxon>Bacteria</taxon>
        <taxon>Bacillati</taxon>
        <taxon>Bacillota</taxon>
        <taxon>Clostridia</taxon>
        <taxon>Lachnospirales</taxon>
        <taxon>Lachnospiraceae</taxon>
        <taxon>Murimonas</taxon>
    </lineage>
</organism>
<feature type="domain" description="Cell envelope-related transcriptional attenuator" evidence="4">
    <location>
        <begin position="175"/>
        <end position="331"/>
    </location>
</feature>
<feature type="compositionally biased region" description="Basic and acidic residues" evidence="2">
    <location>
        <begin position="1"/>
        <end position="20"/>
    </location>
</feature>
<keyword evidence="3" id="KW-0812">Transmembrane</keyword>
<comment type="caution">
    <text evidence="5">The sequence shown here is derived from an EMBL/GenBank/DDBJ whole genome shotgun (WGS) entry which is preliminary data.</text>
</comment>